<name>A0AAU8GVX3_9VIRU</name>
<reference evidence="2" key="1">
    <citation type="submission" date="2024-06" db="EMBL/GenBank/DDBJ databases">
        <authorList>
            <person name="Ashkenazi R."/>
            <person name="Lipszyc R.R."/>
            <person name="Braunstein R."/>
            <person name="Yerushalmy O."/>
            <person name="Alkalay-Oren S."/>
            <person name="Coppenhagn-Glazer S."/>
            <person name="Hazan R."/>
        </authorList>
    </citation>
    <scope>NUCLEOTIDE SEQUENCE</scope>
</reference>
<sequence length="62" mass="6979">MYNYIVHNYILQVLGCTQLNCVQFYKKKLFISGLSPNLVICIAEGLGWLPLVLLSIYSIPCG</sequence>
<dbReference type="EMBL" id="PP931174">
    <property type="protein sequence ID" value="XCH45245.1"/>
    <property type="molecule type" value="Genomic_DNA"/>
</dbReference>
<keyword evidence="1" id="KW-0812">Transmembrane</keyword>
<organism evidence="2">
    <name type="scientific">Mammaliicoccus phage MSShimriz1</name>
    <dbReference type="NCBI Taxonomy" id="3230127"/>
    <lineage>
        <taxon>Viruses</taxon>
    </lineage>
</organism>
<keyword evidence="1" id="KW-0472">Membrane</keyword>
<evidence type="ECO:0000256" key="1">
    <source>
        <dbReference type="SAM" id="Phobius"/>
    </source>
</evidence>
<protein>
    <submittedName>
        <fullName evidence="2">Uncharacterized protein</fullName>
    </submittedName>
</protein>
<proteinExistence type="predicted"/>
<feature type="transmembrane region" description="Helical" evidence="1">
    <location>
        <begin position="37"/>
        <end position="59"/>
    </location>
</feature>
<keyword evidence="1" id="KW-1133">Transmembrane helix</keyword>
<evidence type="ECO:0000313" key="2">
    <source>
        <dbReference type="EMBL" id="XCH45245.1"/>
    </source>
</evidence>
<accession>A0AAU8GVX3</accession>